<gene>
    <name evidence="3" type="ORF">LACBIDRAFT_297158</name>
</gene>
<dbReference type="HOGENOM" id="CLU_515908_0_0_1"/>
<dbReference type="Pfam" id="PF00168">
    <property type="entry name" value="C2"/>
    <property type="match status" value="1"/>
</dbReference>
<name>B0DA50_LACBS</name>
<feature type="compositionally biased region" description="Polar residues" evidence="1">
    <location>
        <begin position="312"/>
        <end position="328"/>
    </location>
</feature>
<proteinExistence type="predicted"/>
<dbReference type="PROSITE" id="PS50004">
    <property type="entry name" value="C2"/>
    <property type="match status" value="1"/>
</dbReference>
<dbReference type="SMART" id="SM00239">
    <property type="entry name" value="C2"/>
    <property type="match status" value="1"/>
</dbReference>
<dbReference type="SUPFAM" id="SSF49562">
    <property type="entry name" value="C2 domain (Calcium/lipid-binding domain, CaLB)"/>
    <property type="match status" value="1"/>
</dbReference>
<dbReference type="OrthoDB" id="270970at2759"/>
<feature type="compositionally biased region" description="Polar residues" evidence="1">
    <location>
        <begin position="180"/>
        <end position="192"/>
    </location>
</feature>
<evidence type="ECO:0000256" key="1">
    <source>
        <dbReference type="SAM" id="MobiDB-lite"/>
    </source>
</evidence>
<dbReference type="KEGG" id="lbc:LACBIDRAFT_297158"/>
<evidence type="ECO:0000259" key="2">
    <source>
        <dbReference type="PROSITE" id="PS50004"/>
    </source>
</evidence>
<organism evidence="4">
    <name type="scientific">Laccaria bicolor (strain S238N-H82 / ATCC MYA-4686)</name>
    <name type="common">Bicoloured deceiver</name>
    <name type="synonym">Laccaria laccata var. bicolor</name>
    <dbReference type="NCBI Taxonomy" id="486041"/>
    <lineage>
        <taxon>Eukaryota</taxon>
        <taxon>Fungi</taxon>
        <taxon>Dikarya</taxon>
        <taxon>Basidiomycota</taxon>
        <taxon>Agaricomycotina</taxon>
        <taxon>Agaricomycetes</taxon>
        <taxon>Agaricomycetidae</taxon>
        <taxon>Agaricales</taxon>
        <taxon>Agaricineae</taxon>
        <taxon>Hydnangiaceae</taxon>
        <taxon>Laccaria</taxon>
    </lineage>
</organism>
<dbReference type="Proteomes" id="UP000001194">
    <property type="component" value="Unassembled WGS sequence"/>
</dbReference>
<dbReference type="InterPro" id="IPR037791">
    <property type="entry name" value="C2_fungal_Inn1"/>
</dbReference>
<dbReference type="AlphaFoldDB" id="B0DA50"/>
<feature type="compositionally biased region" description="Basic and acidic residues" evidence="1">
    <location>
        <begin position="215"/>
        <end position="228"/>
    </location>
</feature>
<evidence type="ECO:0000313" key="3">
    <source>
        <dbReference type="EMBL" id="EDR08698.1"/>
    </source>
</evidence>
<keyword evidence="4" id="KW-1185">Reference proteome</keyword>
<feature type="region of interest" description="Disordered" evidence="1">
    <location>
        <begin position="306"/>
        <end position="328"/>
    </location>
</feature>
<dbReference type="InterPro" id="IPR035892">
    <property type="entry name" value="C2_domain_sf"/>
</dbReference>
<dbReference type="Gene3D" id="2.60.40.150">
    <property type="entry name" value="C2 domain"/>
    <property type="match status" value="1"/>
</dbReference>
<dbReference type="GeneID" id="6076630"/>
<dbReference type="EMBL" id="DS547101">
    <property type="protein sequence ID" value="EDR08698.1"/>
    <property type="molecule type" value="Genomic_DNA"/>
</dbReference>
<feature type="region of interest" description="Disordered" evidence="1">
    <location>
        <begin position="155"/>
        <end position="286"/>
    </location>
</feature>
<protein>
    <submittedName>
        <fullName evidence="3">Predicted protein</fullName>
    </submittedName>
</protein>
<dbReference type="InterPro" id="IPR000008">
    <property type="entry name" value="C2_dom"/>
</dbReference>
<dbReference type="InterPro" id="IPR052981">
    <property type="entry name" value="Ingression_C2_domain"/>
</dbReference>
<accession>B0DA50</accession>
<dbReference type="InParanoid" id="B0DA50"/>
<dbReference type="PANTHER" id="PTHR47052:SF3">
    <property type="entry name" value="INGRESSION PROTEIN 1"/>
    <property type="match status" value="1"/>
</dbReference>
<evidence type="ECO:0000313" key="4">
    <source>
        <dbReference type="Proteomes" id="UP000001194"/>
    </source>
</evidence>
<dbReference type="CDD" id="cd08681">
    <property type="entry name" value="C2_fungal_Inn1p-like"/>
    <property type="match status" value="1"/>
</dbReference>
<sequence length="457" mass="49910">MSAKDLELGTLIVVILKARNLNDKHSIRKQDAFAQATLNGVTKKTHVDIKGGQHPEWDAELRFAVLENGAGKPRKLEVACFSKEPRSDDLLGRGTVDISDTLKTGEFDDWISLDIDGVARGELYLEMTYYANSVAPAVAMGGLAVPSYLKEGVQRRPSKLLRSDRLSRPSQAINFPPPQNSTSTQVRKSTPNYALPILPPSLAPARPTPTPNIRNEPHHSRRPTDVLQHKTSNQATGVPISSLDSSRNPLTAPLPSILRPGSAQPPTSSNSPPSGHIRQLSTAPPSLNNPYVLPAVTASQQYIHGVIPPGAQNGQPSPYHTHNPYPVSTSINPYITNTSPTQSRVDTVASPTFVSGGFYIPAPALPPVRETNPYMSTYPRGREFDPYGQHLPTRYQTPLPLPQRSPPAGRAFSPTVGPDVARLEALRRVEEDAAQRRQQELKDLELALQLDRELNLT</sequence>
<feature type="domain" description="C2" evidence="2">
    <location>
        <begin position="1"/>
        <end position="111"/>
    </location>
</feature>
<dbReference type="RefSeq" id="XP_001880923.1">
    <property type="nucleotide sequence ID" value="XM_001880888.1"/>
</dbReference>
<dbReference type="PANTHER" id="PTHR47052">
    <property type="entry name" value="CONSERVED SERINE PROLINE-RICH PROTEIN (AFU_ORTHOLOGUE AFUA_2G01790)"/>
    <property type="match status" value="1"/>
</dbReference>
<reference evidence="3 4" key="1">
    <citation type="journal article" date="2008" name="Nature">
        <title>The genome of Laccaria bicolor provides insights into mycorrhizal symbiosis.</title>
        <authorList>
            <person name="Martin F."/>
            <person name="Aerts A."/>
            <person name="Ahren D."/>
            <person name="Brun A."/>
            <person name="Danchin E.G.J."/>
            <person name="Duchaussoy F."/>
            <person name="Gibon J."/>
            <person name="Kohler A."/>
            <person name="Lindquist E."/>
            <person name="Pereda V."/>
            <person name="Salamov A."/>
            <person name="Shapiro H.J."/>
            <person name="Wuyts J."/>
            <person name="Blaudez D."/>
            <person name="Buee M."/>
            <person name="Brokstein P."/>
            <person name="Canbaeck B."/>
            <person name="Cohen D."/>
            <person name="Courty P.E."/>
            <person name="Coutinho P.M."/>
            <person name="Delaruelle C."/>
            <person name="Detter J.C."/>
            <person name="Deveau A."/>
            <person name="DiFazio S."/>
            <person name="Duplessis S."/>
            <person name="Fraissinet-Tachet L."/>
            <person name="Lucic E."/>
            <person name="Frey-Klett P."/>
            <person name="Fourrey C."/>
            <person name="Feussner I."/>
            <person name="Gay G."/>
            <person name="Grimwood J."/>
            <person name="Hoegger P.J."/>
            <person name="Jain P."/>
            <person name="Kilaru S."/>
            <person name="Labbe J."/>
            <person name="Lin Y.C."/>
            <person name="Legue V."/>
            <person name="Le Tacon F."/>
            <person name="Marmeisse R."/>
            <person name="Melayah D."/>
            <person name="Montanini B."/>
            <person name="Muratet M."/>
            <person name="Nehls U."/>
            <person name="Niculita-Hirzel H."/>
            <person name="Oudot-Le Secq M.P."/>
            <person name="Peter M."/>
            <person name="Quesneville H."/>
            <person name="Rajashekar B."/>
            <person name="Reich M."/>
            <person name="Rouhier N."/>
            <person name="Schmutz J."/>
            <person name="Yin T."/>
            <person name="Chalot M."/>
            <person name="Henrissat B."/>
            <person name="Kuees U."/>
            <person name="Lucas S."/>
            <person name="Van de Peer Y."/>
            <person name="Podila G.K."/>
            <person name="Polle A."/>
            <person name="Pukkila P.J."/>
            <person name="Richardson P.M."/>
            <person name="Rouze P."/>
            <person name="Sanders I.R."/>
            <person name="Stajich J.E."/>
            <person name="Tunlid A."/>
            <person name="Tuskan G."/>
            <person name="Grigoriev I.V."/>
        </authorList>
    </citation>
    <scope>NUCLEOTIDE SEQUENCE [LARGE SCALE GENOMIC DNA]</scope>
    <source>
        <strain evidence="4">S238N-H82 / ATCC MYA-4686</strain>
    </source>
</reference>
<feature type="compositionally biased region" description="Pro residues" evidence="1">
    <location>
        <begin position="197"/>
        <end position="210"/>
    </location>
</feature>
<feature type="compositionally biased region" description="Polar residues" evidence="1">
    <location>
        <begin position="264"/>
        <end position="286"/>
    </location>
</feature>